<dbReference type="InterPro" id="IPR003772">
    <property type="entry name" value="YceD"/>
</dbReference>
<protein>
    <submittedName>
        <fullName evidence="1">DUF177 domain-containing protein</fullName>
    </submittedName>
</protein>
<sequence>MSRAAEAPEFSRPVTLASLRQGSRQLVIEATAAECDALARRFGLEGVRSLSARLELVAKPSGAVSLRGTMRAVVDRACVVTLEPMTERIEGPLSVLFRPEGAAAREVTLDVELEEDEEPLSGGVIDAGEVVAQTMALALDPWPKRPGARLGEEEAS</sequence>
<evidence type="ECO:0000313" key="2">
    <source>
        <dbReference type="Proteomes" id="UP000694001"/>
    </source>
</evidence>
<reference evidence="1" key="1">
    <citation type="submission" date="2021-06" db="EMBL/GenBank/DDBJ databases">
        <title>Elioraea tepida, sp. nov., a moderately thermophilic aerobic anoxygenic phototrophic bacterium isolated from an alkaline siliceous hot spring mat community in Yellowstone National Park, WY, USA.</title>
        <authorList>
            <person name="Saini M.K."/>
            <person name="Yoshida S."/>
            <person name="Sebastian A."/>
            <person name="Hirose S."/>
            <person name="Hara E."/>
            <person name="Tamaki H."/>
            <person name="Soulier N.T."/>
            <person name="Albert I."/>
            <person name="Hanada S."/>
            <person name="Bryant D.A."/>
            <person name="Tank M."/>
        </authorList>
    </citation>
    <scope>NUCLEOTIDE SEQUENCE</scope>
    <source>
        <strain evidence="1">MS-P2</strain>
    </source>
</reference>
<accession>A0A975YJV2</accession>
<dbReference type="EMBL" id="CP076448">
    <property type="protein sequence ID" value="QXM25074.1"/>
    <property type="molecule type" value="Genomic_DNA"/>
</dbReference>
<gene>
    <name evidence="1" type="ORF">KO353_02140</name>
</gene>
<evidence type="ECO:0000313" key="1">
    <source>
        <dbReference type="EMBL" id="QXM25074.1"/>
    </source>
</evidence>
<dbReference type="Pfam" id="PF02620">
    <property type="entry name" value="YceD"/>
    <property type="match status" value="1"/>
</dbReference>
<dbReference type="RefSeq" id="WP_218286130.1">
    <property type="nucleotide sequence ID" value="NZ_CP076448.1"/>
</dbReference>
<dbReference type="AlphaFoldDB" id="A0A975YJV2"/>
<proteinExistence type="predicted"/>
<name>A0A975YJV2_9PROT</name>
<keyword evidence="2" id="KW-1185">Reference proteome</keyword>
<organism evidence="1 2">
    <name type="scientific">Elioraea tepida</name>
    <dbReference type="NCBI Taxonomy" id="2843330"/>
    <lineage>
        <taxon>Bacteria</taxon>
        <taxon>Pseudomonadati</taxon>
        <taxon>Pseudomonadota</taxon>
        <taxon>Alphaproteobacteria</taxon>
        <taxon>Acetobacterales</taxon>
        <taxon>Elioraeaceae</taxon>
        <taxon>Elioraea</taxon>
    </lineage>
</organism>
<dbReference type="Proteomes" id="UP000694001">
    <property type="component" value="Chromosome"/>
</dbReference>
<dbReference type="KEGG" id="elio:KO353_02140"/>